<keyword evidence="3" id="KW-1185">Reference proteome</keyword>
<dbReference type="EMBL" id="KN823663">
    <property type="protein sequence ID" value="KIO16134.1"/>
    <property type="molecule type" value="Genomic_DNA"/>
</dbReference>
<evidence type="ECO:0000313" key="3">
    <source>
        <dbReference type="Proteomes" id="UP000054248"/>
    </source>
</evidence>
<feature type="non-terminal residue" evidence="2">
    <location>
        <position position="186"/>
    </location>
</feature>
<protein>
    <submittedName>
        <fullName evidence="2">Uncharacterized protein</fullName>
    </submittedName>
</protein>
<proteinExistence type="predicted"/>
<feature type="compositionally biased region" description="Low complexity" evidence="1">
    <location>
        <begin position="118"/>
        <end position="133"/>
    </location>
</feature>
<evidence type="ECO:0000256" key="1">
    <source>
        <dbReference type="SAM" id="MobiDB-lite"/>
    </source>
</evidence>
<dbReference type="AlphaFoldDB" id="A0A0C3Q1M6"/>
<gene>
    <name evidence="2" type="ORF">M407DRAFT_34232</name>
</gene>
<reference evidence="2 3" key="1">
    <citation type="submission" date="2014-04" db="EMBL/GenBank/DDBJ databases">
        <authorList>
            <consortium name="DOE Joint Genome Institute"/>
            <person name="Kuo A."/>
            <person name="Girlanda M."/>
            <person name="Perotto S."/>
            <person name="Kohler A."/>
            <person name="Nagy L.G."/>
            <person name="Floudas D."/>
            <person name="Copeland A."/>
            <person name="Barry K.W."/>
            <person name="Cichocki N."/>
            <person name="Veneault-Fourrey C."/>
            <person name="LaButti K."/>
            <person name="Lindquist E.A."/>
            <person name="Lipzen A."/>
            <person name="Lundell T."/>
            <person name="Morin E."/>
            <person name="Murat C."/>
            <person name="Sun H."/>
            <person name="Tunlid A."/>
            <person name="Henrissat B."/>
            <person name="Grigoriev I.V."/>
            <person name="Hibbett D.S."/>
            <person name="Martin F."/>
            <person name="Nordberg H.P."/>
            <person name="Cantor M.N."/>
            <person name="Hua S.X."/>
        </authorList>
    </citation>
    <scope>NUCLEOTIDE SEQUENCE [LARGE SCALE GENOMIC DNA]</scope>
    <source>
        <strain evidence="2 3">MUT 4182</strain>
    </source>
</reference>
<organism evidence="2 3">
    <name type="scientific">Tulasnella calospora MUT 4182</name>
    <dbReference type="NCBI Taxonomy" id="1051891"/>
    <lineage>
        <taxon>Eukaryota</taxon>
        <taxon>Fungi</taxon>
        <taxon>Dikarya</taxon>
        <taxon>Basidiomycota</taxon>
        <taxon>Agaricomycotina</taxon>
        <taxon>Agaricomycetes</taxon>
        <taxon>Cantharellales</taxon>
        <taxon>Tulasnellaceae</taxon>
        <taxon>Tulasnella</taxon>
    </lineage>
</organism>
<feature type="region of interest" description="Disordered" evidence="1">
    <location>
        <begin position="53"/>
        <end position="133"/>
    </location>
</feature>
<dbReference type="HOGENOM" id="CLU_059231_0_0_1"/>
<dbReference type="Proteomes" id="UP000054248">
    <property type="component" value="Unassembled WGS sequence"/>
</dbReference>
<evidence type="ECO:0000313" key="2">
    <source>
        <dbReference type="EMBL" id="KIO16134.1"/>
    </source>
</evidence>
<accession>A0A0C3Q1M6</accession>
<reference evidence="3" key="2">
    <citation type="submission" date="2015-01" db="EMBL/GenBank/DDBJ databases">
        <title>Evolutionary Origins and Diversification of the Mycorrhizal Mutualists.</title>
        <authorList>
            <consortium name="DOE Joint Genome Institute"/>
            <consortium name="Mycorrhizal Genomics Consortium"/>
            <person name="Kohler A."/>
            <person name="Kuo A."/>
            <person name="Nagy L.G."/>
            <person name="Floudas D."/>
            <person name="Copeland A."/>
            <person name="Barry K.W."/>
            <person name="Cichocki N."/>
            <person name="Veneault-Fourrey C."/>
            <person name="LaButti K."/>
            <person name="Lindquist E.A."/>
            <person name="Lipzen A."/>
            <person name="Lundell T."/>
            <person name="Morin E."/>
            <person name="Murat C."/>
            <person name="Riley R."/>
            <person name="Ohm R."/>
            <person name="Sun H."/>
            <person name="Tunlid A."/>
            <person name="Henrissat B."/>
            <person name="Grigoriev I.V."/>
            <person name="Hibbett D.S."/>
            <person name="Martin F."/>
        </authorList>
    </citation>
    <scope>NUCLEOTIDE SEQUENCE [LARGE SCALE GENOMIC DNA]</scope>
    <source>
        <strain evidence="3">MUT 4182</strain>
    </source>
</reference>
<name>A0A0C3Q1M6_9AGAM</name>
<sequence length="186" mass="20454">MFGKMLFTRPARDLATTSTSQFQPGPFSRRLFKRSLTFVQKVQVLKHFFRRSHSQGEVKENTSPEPSFQGLLHSSEDFDGMTQDDPRPHVPHLPSPALTPSPTDLGTVSPVRAEDEGSATSTPPTTFSAPASLNLATPKSVSVTPTSTLPPSLHTFKPHPDLLAVNQRIVELEAIAKQVEQEHADY</sequence>
<dbReference type="OrthoDB" id="3307478at2759"/>